<reference evidence="3 4" key="1">
    <citation type="journal article" date="2015" name="Microbiome">
        <title>Genomic resolution of linkages in carbon, nitrogen, and sulfur cycling among widespread estuary sediment bacteria.</title>
        <authorList>
            <person name="Baker B.J."/>
            <person name="Lazar C.S."/>
            <person name="Teske A.P."/>
            <person name="Dick G.J."/>
        </authorList>
    </citation>
    <scope>NUCLEOTIDE SEQUENCE [LARGE SCALE GENOMIC DNA]</scope>
    <source>
        <strain evidence="3">SM23_42</strain>
    </source>
</reference>
<keyword evidence="2" id="KW-0378">Hydrolase</keyword>
<dbReference type="Proteomes" id="UP000051373">
    <property type="component" value="Unassembled WGS sequence"/>
</dbReference>
<keyword evidence="2" id="KW-0408">Iron</keyword>
<organism evidence="3 4">
    <name type="scientific">candidate division WOR_3 bacterium SM23_42</name>
    <dbReference type="NCBI Taxonomy" id="1703779"/>
    <lineage>
        <taxon>Bacteria</taxon>
        <taxon>Bacteria division WOR-3</taxon>
    </lineage>
</organism>
<evidence type="ECO:0000313" key="4">
    <source>
        <dbReference type="Proteomes" id="UP000051373"/>
    </source>
</evidence>
<comment type="function">
    <text evidence="2">Removes the formyl group from the N-terminal Met of newly synthesized proteins. Requires at least a dipeptide for an efficient rate of reaction. N-terminal L-methionine is a prerequisite for activity but the enzyme has broad specificity at other positions.</text>
</comment>
<dbReference type="PRINTS" id="PR01576">
    <property type="entry name" value="PDEFORMYLASE"/>
</dbReference>
<dbReference type="PIRSF" id="PIRSF004749">
    <property type="entry name" value="Pep_def"/>
    <property type="match status" value="1"/>
</dbReference>
<dbReference type="InterPro" id="IPR036821">
    <property type="entry name" value="Peptide_deformylase_sf"/>
</dbReference>
<dbReference type="SUPFAM" id="SSF56420">
    <property type="entry name" value="Peptide deformylase"/>
    <property type="match status" value="1"/>
</dbReference>
<dbReference type="PATRIC" id="fig|1703779.3.peg.1300"/>
<evidence type="ECO:0000256" key="1">
    <source>
        <dbReference type="ARBA" id="ARBA00010759"/>
    </source>
</evidence>
<feature type="active site" evidence="2">
    <location>
        <position position="135"/>
    </location>
</feature>
<dbReference type="PANTHER" id="PTHR10458">
    <property type="entry name" value="PEPTIDE DEFORMYLASE"/>
    <property type="match status" value="1"/>
</dbReference>
<dbReference type="GO" id="GO:0006412">
    <property type="term" value="P:translation"/>
    <property type="evidence" value="ECO:0007669"/>
    <property type="project" value="UniProtKB-UniRule"/>
</dbReference>
<dbReference type="STRING" id="1703779.AMJ83_05410"/>
<keyword evidence="2" id="KW-0479">Metal-binding</keyword>
<proteinExistence type="inferred from homology"/>
<comment type="caution">
    <text evidence="3">The sequence shown here is derived from an EMBL/GenBank/DDBJ whole genome shotgun (WGS) entry which is preliminary data.</text>
</comment>
<dbReference type="HAMAP" id="MF_00163">
    <property type="entry name" value="Pep_deformylase"/>
    <property type="match status" value="1"/>
</dbReference>
<dbReference type="InterPro" id="IPR023635">
    <property type="entry name" value="Peptide_deformylase"/>
</dbReference>
<dbReference type="EC" id="3.5.1.88" evidence="2"/>
<dbReference type="NCBIfam" id="TIGR00079">
    <property type="entry name" value="pept_deformyl"/>
    <property type="match status" value="1"/>
</dbReference>
<dbReference type="GO" id="GO:0046872">
    <property type="term" value="F:metal ion binding"/>
    <property type="evidence" value="ECO:0007669"/>
    <property type="project" value="UniProtKB-KW"/>
</dbReference>
<keyword evidence="2" id="KW-0648">Protein biosynthesis</keyword>
<accession>A0A0S8FW21</accession>
<feature type="binding site" evidence="2">
    <location>
        <position position="138"/>
    </location>
    <ligand>
        <name>Fe cation</name>
        <dbReference type="ChEBI" id="CHEBI:24875"/>
    </ligand>
</feature>
<dbReference type="GO" id="GO:0042586">
    <property type="term" value="F:peptide deformylase activity"/>
    <property type="evidence" value="ECO:0007669"/>
    <property type="project" value="UniProtKB-UniRule"/>
</dbReference>
<feature type="binding site" evidence="2">
    <location>
        <position position="92"/>
    </location>
    <ligand>
        <name>Fe cation</name>
        <dbReference type="ChEBI" id="CHEBI:24875"/>
    </ligand>
</feature>
<protein>
    <recommendedName>
        <fullName evidence="2">Peptide deformylase</fullName>
        <shortName evidence="2">PDF</shortName>
        <ecNumber evidence="2">3.5.1.88</ecNumber>
    </recommendedName>
    <alternativeName>
        <fullName evidence="2">Polypeptide deformylase</fullName>
    </alternativeName>
</protein>
<sequence>MALSVLKYPASGLRKKAAPVEKIGEEIFNLVEAMIETMLTEDGLGLAANQVGKDSRIFVLNTTPREEQPQSMAFINPVVLHQEGEVKGEEGCLSFPELYLDIARPEKVRIYAKDLYNEGFILDVAGILARAVMHEMDHLNGILFIDHAADTDRENLQKYLAGLAKEVEVREER</sequence>
<evidence type="ECO:0000313" key="3">
    <source>
        <dbReference type="EMBL" id="KPK63884.1"/>
    </source>
</evidence>
<comment type="catalytic activity">
    <reaction evidence="2">
        <text>N-terminal N-formyl-L-methionyl-[peptide] + H2O = N-terminal L-methionyl-[peptide] + formate</text>
        <dbReference type="Rhea" id="RHEA:24420"/>
        <dbReference type="Rhea" id="RHEA-COMP:10639"/>
        <dbReference type="Rhea" id="RHEA-COMP:10640"/>
        <dbReference type="ChEBI" id="CHEBI:15377"/>
        <dbReference type="ChEBI" id="CHEBI:15740"/>
        <dbReference type="ChEBI" id="CHEBI:49298"/>
        <dbReference type="ChEBI" id="CHEBI:64731"/>
        <dbReference type="EC" id="3.5.1.88"/>
    </reaction>
</comment>
<name>A0A0S8FW21_UNCW3</name>
<dbReference type="CDD" id="cd00487">
    <property type="entry name" value="Pep_deformylase"/>
    <property type="match status" value="1"/>
</dbReference>
<dbReference type="Pfam" id="PF01327">
    <property type="entry name" value="Pep_deformylase"/>
    <property type="match status" value="1"/>
</dbReference>
<dbReference type="EMBL" id="LJUJ01000008">
    <property type="protein sequence ID" value="KPK63884.1"/>
    <property type="molecule type" value="Genomic_DNA"/>
</dbReference>
<comment type="similarity">
    <text evidence="1 2">Belongs to the polypeptide deformylase family.</text>
</comment>
<comment type="cofactor">
    <cofactor evidence="2">
        <name>Fe(2+)</name>
        <dbReference type="ChEBI" id="CHEBI:29033"/>
    </cofactor>
    <text evidence="2">Binds 1 Fe(2+) ion.</text>
</comment>
<feature type="binding site" evidence="2">
    <location>
        <position position="134"/>
    </location>
    <ligand>
        <name>Fe cation</name>
        <dbReference type="ChEBI" id="CHEBI:24875"/>
    </ligand>
</feature>
<gene>
    <name evidence="2" type="primary">def</name>
    <name evidence="3" type="ORF">AMJ83_05410</name>
</gene>
<dbReference type="PANTHER" id="PTHR10458:SF22">
    <property type="entry name" value="PEPTIDE DEFORMYLASE"/>
    <property type="match status" value="1"/>
</dbReference>
<evidence type="ECO:0000256" key="2">
    <source>
        <dbReference type="HAMAP-Rule" id="MF_00163"/>
    </source>
</evidence>
<dbReference type="AlphaFoldDB" id="A0A0S8FW21"/>
<dbReference type="NCBIfam" id="NF001159">
    <property type="entry name" value="PRK00150.1-3"/>
    <property type="match status" value="1"/>
</dbReference>
<dbReference type="Gene3D" id="3.90.45.10">
    <property type="entry name" value="Peptide deformylase"/>
    <property type="match status" value="1"/>
</dbReference>